<reference evidence="3 4" key="1">
    <citation type="submission" date="2015-05" db="EMBL/GenBank/DDBJ databases">
        <title>Genome assembly of Archangium gephyra DSM 2261.</title>
        <authorList>
            <person name="Sharma G."/>
            <person name="Subramanian S."/>
        </authorList>
    </citation>
    <scope>NUCLEOTIDE SEQUENCE [LARGE SCALE GENOMIC DNA]</scope>
    <source>
        <strain evidence="3 4">DSM 2261</strain>
    </source>
</reference>
<gene>
    <name evidence="3" type="ORF">AA314_02116</name>
</gene>
<name>A0AAC8Q3K9_9BACT</name>
<dbReference type="Gene3D" id="3.40.50.2000">
    <property type="entry name" value="Glycogen Phosphorylase B"/>
    <property type="match status" value="2"/>
</dbReference>
<dbReference type="EMBL" id="CP011509">
    <property type="protein sequence ID" value="AKJ00490.1"/>
    <property type="molecule type" value="Genomic_DNA"/>
</dbReference>
<dbReference type="PANTHER" id="PTHR45947:SF3">
    <property type="entry name" value="SULFOQUINOVOSYL TRANSFERASE SQD2"/>
    <property type="match status" value="1"/>
</dbReference>
<evidence type="ECO:0000313" key="4">
    <source>
        <dbReference type="Proteomes" id="UP000035579"/>
    </source>
</evidence>
<evidence type="ECO:0000259" key="1">
    <source>
        <dbReference type="Pfam" id="PF00534"/>
    </source>
</evidence>
<accession>A0AAC8Q3K9</accession>
<feature type="domain" description="Glycosyl transferase family 1" evidence="1">
    <location>
        <begin position="193"/>
        <end position="349"/>
    </location>
</feature>
<dbReference type="SUPFAM" id="SSF53756">
    <property type="entry name" value="UDP-Glycosyltransferase/glycogen phosphorylase"/>
    <property type="match status" value="1"/>
</dbReference>
<feature type="domain" description="Glycosyltransferase subfamily 4-like N-terminal" evidence="2">
    <location>
        <begin position="16"/>
        <end position="174"/>
    </location>
</feature>
<dbReference type="Proteomes" id="UP000035579">
    <property type="component" value="Chromosome"/>
</dbReference>
<dbReference type="Pfam" id="PF13439">
    <property type="entry name" value="Glyco_transf_4"/>
    <property type="match status" value="1"/>
</dbReference>
<dbReference type="KEGG" id="age:AA314_02116"/>
<dbReference type="InterPro" id="IPR001296">
    <property type="entry name" value="Glyco_trans_1"/>
</dbReference>
<proteinExistence type="predicted"/>
<evidence type="ECO:0000313" key="3">
    <source>
        <dbReference type="EMBL" id="AKJ00490.1"/>
    </source>
</evidence>
<dbReference type="InterPro" id="IPR028098">
    <property type="entry name" value="Glyco_trans_4-like_N"/>
</dbReference>
<organism evidence="3 4">
    <name type="scientific">Archangium gephyra</name>
    <dbReference type="NCBI Taxonomy" id="48"/>
    <lineage>
        <taxon>Bacteria</taxon>
        <taxon>Pseudomonadati</taxon>
        <taxon>Myxococcota</taxon>
        <taxon>Myxococcia</taxon>
        <taxon>Myxococcales</taxon>
        <taxon>Cystobacterineae</taxon>
        <taxon>Archangiaceae</taxon>
        <taxon>Archangium</taxon>
    </lineage>
</organism>
<dbReference type="GO" id="GO:0016757">
    <property type="term" value="F:glycosyltransferase activity"/>
    <property type="evidence" value="ECO:0007669"/>
    <property type="project" value="InterPro"/>
</dbReference>
<protein>
    <submittedName>
        <fullName evidence="3">Glycosyltransferase</fullName>
    </submittedName>
</protein>
<evidence type="ECO:0000259" key="2">
    <source>
        <dbReference type="Pfam" id="PF13439"/>
    </source>
</evidence>
<dbReference type="AlphaFoldDB" id="A0AAC8Q3K9"/>
<dbReference type="Pfam" id="PF00534">
    <property type="entry name" value="Glycos_transf_1"/>
    <property type="match status" value="1"/>
</dbReference>
<sequence length="379" mass="41674">MMKVLQLGKYYAPYRGGMETHLSGLCEELKGRVQLEVLVSNTAPRTVREVVHGVPVTRCAELVKVASTSLNPTLPLELSRRRYELLHMHFPHPMAVMGYLGSVRPRRHGLVITYHSDVVRQKRLLKVYGPFMQRALARADAILVGSPNYVETSEALRPHRDRCHVVPFGIDVSRFVRTPAREAAAAAVRSRYGGAPLLMGVGRLVYYKGFDHAIRALREVEGAHLLLVGEGPLRAELEALARACGVAGRVHFLGNLGDEELLALYFACDAFVLSSVTRAEAFALVQLEALACGLPVINTALDSGVPFVSRHEESGLTVAPGDEAALAAAMRRMLAEPEQRRAWGEAGRARVLAEFSQARMGERVLAVYREVLDARRARG</sequence>
<dbReference type="PANTHER" id="PTHR45947">
    <property type="entry name" value="SULFOQUINOVOSYL TRANSFERASE SQD2"/>
    <property type="match status" value="1"/>
</dbReference>
<dbReference type="InterPro" id="IPR050194">
    <property type="entry name" value="Glycosyltransferase_grp1"/>
</dbReference>